<dbReference type="EMBL" id="DTIB01000091">
    <property type="protein sequence ID" value="HGB25302.1"/>
    <property type="molecule type" value="Genomic_DNA"/>
</dbReference>
<dbReference type="InterPro" id="IPR012675">
    <property type="entry name" value="Beta-grasp_dom_sf"/>
</dbReference>
<dbReference type="InterPro" id="IPR003749">
    <property type="entry name" value="ThiS/MoaD-like"/>
</dbReference>
<dbReference type="InterPro" id="IPR016155">
    <property type="entry name" value="Mopterin_synth/thiamin_S_b"/>
</dbReference>
<accession>A0A7C3WQB7</accession>
<organism evidence="1">
    <name type="scientific">Thermofilum pendens</name>
    <dbReference type="NCBI Taxonomy" id="2269"/>
    <lineage>
        <taxon>Archaea</taxon>
        <taxon>Thermoproteota</taxon>
        <taxon>Thermoprotei</taxon>
        <taxon>Thermofilales</taxon>
        <taxon>Thermofilaceae</taxon>
        <taxon>Thermofilum</taxon>
    </lineage>
</organism>
<dbReference type="AlphaFoldDB" id="A0A7C3WQB7"/>
<dbReference type="SUPFAM" id="SSF54285">
    <property type="entry name" value="MoaD/ThiS"/>
    <property type="match status" value="1"/>
</dbReference>
<dbReference type="Pfam" id="PF02597">
    <property type="entry name" value="ThiS"/>
    <property type="match status" value="1"/>
</dbReference>
<proteinExistence type="predicted"/>
<protein>
    <submittedName>
        <fullName evidence="1">MoaD/ThiS family protein</fullName>
    </submittedName>
</protein>
<comment type="caution">
    <text evidence="1">The sequence shown here is derived from an EMBL/GenBank/DDBJ whole genome shotgun (WGS) entry which is preliminary data.</text>
</comment>
<sequence>MSVRIVYLGYLSDIAGTREEEVVLPDSKTSTVKRVLNAKVLSLGENALLVLVNSLPASLNSTVKPGDTIKVLPHVGGG</sequence>
<name>A0A7C3WQB7_THEPE</name>
<reference evidence="1" key="1">
    <citation type="journal article" date="2020" name="mSystems">
        <title>Genome- and Community-Level Interaction Insights into Carbon Utilization and Element Cycling Functions of Hydrothermarchaeota in Hydrothermal Sediment.</title>
        <authorList>
            <person name="Zhou Z."/>
            <person name="Liu Y."/>
            <person name="Xu W."/>
            <person name="Pan J."/>
            <person name="Luo Z.H."/>
            <person name="Li M."/>
        </authorList>
    </citation>
    <scope>NUCLEOTIDE SEQUENCE [LARGE SCALE GENOMIC DNA]</scope>
    <source>
        <strain evidence="1">SpSt-8</strain>
    </source>
</reference>
<gene>
    <name evidence="1" type="ORF">ENV88_04575</name>
</gene>
<evidence type="ECO:0000313" key="1">
    <source>
        <dbReference type="EMBL" id="HGB25302.1"/>
    </source>
</evidence>
<dbReference type="Gene3D" id="3.10.20.30">
    <property type="match status" value="1"/>
</dbReference>